<keyword evidence="5 9" id="KW-0784">Thiamine biosynthesis</keyword>
<comment type="pathway">
    <text evidence="1 9 11">Cofactor biosynthesis; thiamine diphosphate biosynthesis; thiamine phosphate from 4-amino-2-methyl-5-diphosphomethylpyrimidine and 4-methyl-5-(2-phosphoethyl)-thiazole: step 1/1.</text>
</comment>
<organism evidence="13 14">
    <name type="scientific">Candidatus Segetimicrobium genomatis</name>
    <dbReference type="NCBI Taxonomy" id="2569760"/>
    <lineage>
        <taxon>Bacteria</taxon>
        <taxon>Bacillati</taxon>
        <taxon>Candidatus Sysuimicrobiota</taxon>
        <taxon>Candidatus Sysuimicrobiia</taxon>
        <taxon>Candidatus Sysuimicrobiales</taxon>
        <taxon>Candidatus Segetimicrobiaceae</taxon>
        <taxon>Candidatus Segetimicrobium</taxon>
    </lineage>
</organism>
<comment type="catalytic activity">
    <reaction evidence="8 9 10">
        <text>2-[(2R,5Z)-2-carboxy-4-methylthiazol-5(2H)-ylidene]ethyl phosphate + 4-amino-2-methyl-5-(diphosphooxymethyl)pyrimidine + 2 H(+) = thiamine phosphate + CO2 + diphosphate</text>
        <dbReference type="Rhea" id="RHEA:47844"/>
        <dbReference type="ChEBI" id="CHEBI:15378"/>
        <dbReference type="ChEBI" id="CHEBI:16526"/>
        <dbReference type="ChEBI" id="CHEBI:33019"/>
        <dbReference type="ChEBI" id="CHEBI:37575"/>
        <dbReference type="ChEBI" id="CHEBI:57841"/>
        <dbReference type="ChEBI" id="CHEBI:62899"/>
        <dbReference type="EC" id="2.5.1.3"/>
    </reaction>
</comment>
<comment type="caution">
    <text evidence="13">The sequence shown here is derived from an EMBL/GenBank/DDBJ whole genome shotgun (WGS) entry which is preliminary data.</text>
</comment>
<dbReference type="GO" id="GO:0009229">
    <property type="term" value="P:thiamine diphosphate biosynthetic process"/>
    <property type="evidence" value="ECO:0007669"/>
    <property type="project" value="UniProtKB-UniRule"/>
</dbReference>
<evidence type="ECO:0000256" key="8">
    <source>
        <dbReference type="ARBA" id="ARBA00047883"/>
    </source>
</evidence>
<dbReference type="InterPro" id="IPR022998">
    <property type="entry name" value="ThiamineP_synth_TenI"/>
</dbReference>
<dbReference type="InterPro" id="IPR034291">
    <property type="entry name" value="TMP_synthase"/>
</dbReference>
<reference evidence="13 14" key="1">
    <citation type="journal article" date="2019" name="Nat. Microbiol.">
        <title>Mediterranean grassland soil C-N compound turnover is dependent on rainfall and depth, and is mediated by genomically divergent microorganisms.</title>
        <authorList>
            <person name="Diamond S."/>
            <person name="Andeer P.F."/>
            <person name="Li Z."/>
            <person name="Crits-Christoph A."/>
            <person name="Burstein D."/>
            <person name="Anantharaman K."/>
            <person name="Lane K.R."/>
            <person name="Thomas B.C."/>
            <person name="Pan C."/>
            <person name="Northen T.R."/>
            <person name="Banfield J.F."/>
        </authorList>
    </citation>
    <scope>NUCLEOTIDE SEQUENCE [LARGE SCALE GENOMIC DNA]</scope>
    <source>
        <strain evidence="13">NP_3</strain>
    </source>
</reference>
<evidence type="ECO:0000313" key="13">
    <source>
        <dbReference type="EMBL" id="TMI89093.1"/>
    </source>
</evidence>
<proteinExistence type="inferred from homology"/>
<evidence type="ECO:0000256" key="3">
    <source>
        <dbReference type="ARBA" id="ARBA00022723"/>
    </source>
</evidence>
<evidence type="ECO:0000256" key="2">
    <source>
        <dbReference type="ARBA" id="ARBA00022679"/>
    </source>
</evidence>
<evidence type="ECO:0000256" key="6">
    <source>
        <dbReference type="ARBA" id="ARBA00047334"/>
    </source>
</evidence>
<evidence type="ECO:0000256" key="7">
    <source>
        <dbReference type="ARBA" id="ARBA00047851"/>
    </source>
</evidence>
<dbReference type="EMBL" id="VBAK01000130">
    <property type="protein sequence ID" value="TMI89093.1"/>
    <property type="molecule type" value="Genomic_DNA"/>
</dbReference>
<keyword evidence="4 9" id="KW-0460">Magnesium</keyword>
<feature type="binding site" evidence="9">
    <location>
        <begin position="184"/>
        <end position="185"/>
    </location>
    <ligand>
        <name>2-[(2R,5Z)-2-carboxy-4-methylthiazol-5(2H)-ylidene]ethyl phosphate</name>
        <dbReference type="ChEBI" id="CHEBI:62899"/>
    </ligand>
</feature>
<dbReference type="Pfam" id="PF02581">
    <property type="entry name" value="TMP-TENI"/>
    <property type="match status" value="1"/>
</dbReference>
<comment type="function">
    <text evidence="9">Condenses 4-methyl-5-(beta-hydroxyethyl)thiazole monophosphate (THZ-P) and 2-methyl-4-amino-5-hydroxymethyl pyrimidine pyrophosphate (HMP-PP) to form thiamine monophosphate (TMP).</text>
</comment>
<dbReference type="GO" id="GO:0005737">
    <property type="term" value="C:cytoplasm"/>
    <property type="evidence" value="ECO:0007669"/>
    <property type="project" value="TreeGrafter"/>
</dbReference>
<dbReference type="Gene3D" id="3.20.20.70">
    <property type="entry name" value="Aldolase class I"/>
    <property type="match status" value="1"/>
</dbReference>
<evidence type="ECO:0000313" key="14">
    <source>
        <dbReference type="Proteomes" id="UP000318509"/>
    </source>
</evidence>
<evidence type="ECO:0000256" key="4">
    <source>
        <dbReference type="ARBA" id="ARBA00022842"/>
    </source>
</evidence>
<feature type="domain" description="Thiamine phosphate synthase/TenI" evidence="12">
    <location>
        <begin position="6"/>
        <end position="187"/>
    </location>
</feature>
<evidence type="ECO:0000256" key="10">
    <source>
        <dbReference type="RuleBase" id="RU003826"/>
    </source>
</evidence>
<comment type="catalytic activity">
    <reaction evidence="7 9 10">
        <text>2-(2-carboxy-4-methylthiazol-5-yl)ethyl phosphate + 4-amino-2-methyl-5-(diphosphooxymethyl)pyrimidine + 2 H(+) = thiamine phosphate + CO2 + diphosphate</text>
        <dbReference type="Rhea" id="RHEA:47848"/>
        <dbReference type="ChEBI" id="CHEBI:15378"/>
        <dbReference type="ChEBI" id="CHEBI:16526"/>
        <dbReference type="ChEBI" id="CHEBI:33019"/>
        <dbReference type="ChEBI" id="CHEBI:37575"/>
        <dbReference type="ChEBI" id="CHEBI:57841"/>
        <dbReference type="ChEBI" id="CHEBI:62890"/>
        <dbReference type="EC" id="2.5.1.3"/>
    </reaction>
</comment>
<keyword evidence="2 9" id="KW-0808">Transferase</keyword>
<dbReference type="CDD" id="cd00564">
    <property type="entry name" value="TMP_TenI"/>
    <property type="match status" value="1"/>
</dbReference>
<evidence type="ECO:0000256" key="5">
    <source>
        <dbReference type="ARBA" id="ARBA00022977"/>
    </source>
</evidence>
<comment type="catalytic activity">
    <reaction evidence="6 9 10">
        <text>4-methyl-5-(2-phosphooxyethyl)-thiazole + 4-amino-2-methyl-5-(diphosphooxymethyl)pyrimidine + H(+) = thiamine phosphate + diphosphate</text>
        <dbReference type="Rhea" id="RHEA:22328"/>
        <dbReference type="ChEBI" id="CHEBI:15378"/>
        <dbReference type="ChEBI" id="CHEBI:33019"/>
        <dbReference type="ChEBI" id="CHEBI:37575"/>
        <dbReference type="ChEBI" id="CHEBI:57841"/>
        <dbReference type="ChEBI" id="CHEBI:58296"/>
        <dbReference type="EC" id="2.5.1.3"/>
    </reaction>
</comment>
<dbReference type="EC" id="2.5.1.3" evidence="9"/>
<comment type="similarity">
    <text evidence="9 10">Belongs to the thiamine-phosphate synthase family.</text>
</comment>
<dbReference type="FunFam" id="3.20.20.70:FF:000096">
    <property type="entry name" value="Thiamine-phosphate synthase"/>
    <property type="match status" value="1"/>
</dbReference>
<feature type="binding site" evidence="9">
    <location>
        <position position="164"/>
    </location>
    <ligand>
        <name>2-[(2R,5Z)-2-carboxy-4-methylthiazol-5(2H)-ylidene]ethyl phosphate</name>
        <dbReference type="ChEBI" id="CHEBI:62899"/>
    </ligand>
</feature>
<dbReference type="SUPFAM" id="SSF51391">
    <property type="entry name" value="Thiamin phosphate synthase"/>
    <property type="match status" value="1"/>
</dbReference>
<dbReference type="UniPathway" id="UPA00060">
    <property type="reaction ID" value="UER00141"/>
</dbReference>
<dbReference type="InterPro" id="IPR013785">
    <property type="entry name" value="Aldolase_TIM"/>
</dbReference>
<feature type="binding site" evidence="9">
    <location>
        <position position="88"/>
    </location>
    <ligand>
        <name>Mg(2+)</name>
        <dbReference type="ChEBI" id="CHEBI:18420"/>
    </ligand>
</feature>
<evidence type="ECO:0000256" key="9">
    <source>
        <dbReference type="HAMAP-Rule" id="MF_00097"/>
    </source>
</evidence>
<dbReference type="PANTHER" id="PTHR20857:SF15">
    <property type="entry name" value="THIAMINE-PHOSPHATE SYNTHASE"/>
    <property type="match status" value="1"/>
</dbReference>
<comment type="cofactor">
    <cofactor evidence="9">
        <name>Mg(2+)</name>
        <dbReference type="ChEBI" id="CHEBI:18420"/>
    </cofactor>
    <text evidence="9">Binds 1 Mg(2+) ion per subunit.</text>
</comment>
<feature type="binding site" evidence="9">
    <location>
        <position position="68"/>
    </location>
    <ligand>
        <name>4-amino-2-methyl-5-(diphosphooxymethyl)pyrimidine</name>
        <dbReference type="ChEBI" id="CHEBI:57841"/>
    </ligand>
</feature>
<protein>
    <recommendedName>
        <fullName evidence="9">Thiamine-phosphate synthase</fullName>
        <shortName evidence="9">TP synthase</shortName>
        <shortName evidence="9">TPS</shortName>
        <ecNumber evidence="9">2.5.1.3</ecNumber>
    </recommendedName>
    <alternativeName>
        <fullName evidence="9">Thiamine-phosphate pyrophosphorylase</fullName>
        <shortName evidence="9">TMP pyrophosphorylase</shortName>
        <shortName evidence="9">TMP-PPase</shortName>
    </alternativeName>
</protein>
<dbReference type="GO" id="GO:0009228">
    <property type="term" value="P:thiamine biosynthetic process"/>
    <property type="evidence" value="ECO:0007669"/>
    <property type="project" value="UniProtKB-KW"/>
</dbReference>
<dbReference type="PANTHER" id="PTHR20857">
    <property type="entry name" value="THIAMINE-PHOSPHATE PYROPHOSPHORYLASE"/>
    <property type="match status" value="1"/>
</dbReference>
<feature type="binding site" evidence="9">
    <location>
        <begin position="36"/>
        <end position="40"/>
    </location>
    <ligand>
        <name>4-amino-2-methyl-5-(diphosphooxymethyl)pyrimidine</name>
        <dbReference type="ChEBI" id="CHEBI:57841"/>
    </ligand>
</feature>
<dbReference type="NCBIfam" id="TIGR00693">
    <property type="entry name" value="thiE"/>
    <property type="match status" value="1"/>
</dbReference>
<evidence type="ECO:0000259" key="12">
    <source>
        <dbReference type="Pfam" id="PF02581"/>
    </source>
</evidence>
<gene>
    <name evidence="9 13" type="primary">thiE</name>
    <name evidence="13" type="ORF">E6H00_10940</name>
</gene>
<evidence type="ECO:0000256" key="11">
    <source>
        <dbReference type="RuleBase" id="RU004253"/>
    </source>
</evidence>
<dbReference type="Proteomes" id="UP000318509">
    <property type="component" value="Unassembled WGS sequence"/>
</dbReference>
<accession>A0A537JZY1</accession>
<feature type="binding site" evidence="9">
    <location>
        <begin position="133"/>
        <end position="135"/>
    </location>
    <ligand>
        <name>2-[(2R,5Z)-2-carboxy-4-methylthiazol-5(2H)-ylidene]ethyl phosphate</name>
        <dbReference type="ChEBI" id="CHEBI:62899"/>
    </ligand>
</feature>
<dbReference type="GO" id="GO:0004789">
    <property type="term" value="F:thiamine-phosphate diphosphorylase activity"/>
    <property type="evidence" value="ECO:0007669"/>
    <property type="project" value="UniProtKB-UniRule"/>
</dbReference>
<name>A0A537JZY1_9BACT</name>
<dbReference type="HAMAP" id="MF_00097">
    <property type="entry name" value="TMP_synthase"/>
    <property type="match status" value="1"/>
</dbReference>
<feature type="binding site" evidence="9">
    <location>
        <position position="69"/>
    </location>
    <ligand>
        <name>Mg(2+)</name>
        <dbReference type="ChEBI" id="CHEBI:18420"/>
    </ligand>
</feature>
<sequence length="210" mass="21332">MRDWRVYVLTDSRAARGRSHVEIAEAAIRGGATAVQLRMKEEPARRIVEAARQIAPLCRAAGVTFIVNDRADVAMIAGADGVHVGQDDLPAAAARALAGGEAVIGVSAATADEAVAAERAGADYLGVGAVFATATKADAGAPIGLARLREIRRGVRLPVVGIGGITADNAAAVIRAGAAGVAVITAVTLADDMAAAVRRIRSEVDAALPR</sequence>
<dbReference type="AlphaFoldDB" id="A0A537JZY1"/>
<dbReference type="InterPro" id="IPR036206">
    <property type="entry name" value="ThiamineP_synth_sf"/>
</dbReference>
<feature type="binding site" evidence="9">
    <location>
        <position position="136"/>
    </location>
    <ligand>
        <name>4-amino-2-methyl-5-(diphosphooxymethyl)pyrimidine</name>
        <dbReference type="ChEBI" id="CHEBI:57841"/>
    </ligand>
</feature>
<feature type="binding site" evidence="9">
    <location>
        <position position="107"/>
    </location>
    <ligand>
        <name>4-amino-2-methyl-5-(diphosphooxymethyl)pyrimidine</name>
        <dbReference type="ChEBI" id="CHEBI:57841"/>
    </ligand>
</feature>
<keyword evidence="3 9" id="KW-0479">Metal-binding</keyword>
<evidence type="ECO:0000256" key="1">
    <source>
        <dbReference type="ARBA" id="ARBA00005165"/>
    </source>
</evidence>
<dbReference type="GO" id="GO:0000287">
    <property type="term" value="F:magnesium ion binding"/>
    <property type="evidence" value="ECO:0007669"/>
    <property type="project" value="UniProtKB-UniRule"/>
</dbReference>